<keyword evidence="4" id="KW-0788">Thiol protease</keyword>
<sequence>MEEEKGKKGGIDIDWNNVLDSRDDHCDPLERVAVPESKPTTFTADEPPKQSGMGDDQQRDRLYEDMPDSELDDSIRRNKLTQQKMAHRLPDKGEKLQIALKRMVDEWERRRKLRREGTGTGKWEKPTQAVISRNIGASIGSSEEASFVSLFKRKLEENSDSRTASEYHGESSLHPCNRQNMKNNGELLQKGGHKGRSSSRFLRRQCPNNFYHKRDKCSLSNGDHKGMDSSPYPLRHCGENMSSCATRNDASQVNDLRPRKAQNVVVVDDEESQSMDTTEEAEELPECMKETKIYYPSRRDPESVEICYADIKCLDPGCYLTSTIMNFYIRYLQQQASSKDRGIFDCHFFNTFFYEKLKEAVAYKGNDKDKLFGKFRRWWKGVNIFQKAYLLIPIHEDVHWSLVIICIPDKEEESGPIVLHLDSLGVHSPRSVFQNIKSYLKEEWNYLDQEVAVSDIPISDSIWNQLPNKIEEKKLAVPQQRNEYDCGLFVLFFMERFIEEAPQRLQRKNLAMFGKRWFKPEEASSLRMKIRKLLIQEFRDAHQVNCSKESSPQSGASEE</sequence>
<feature type="compositionally biased region" description="Basic and acidic residues" evidence="5">
    <location>
        <begin position="20"/>
        <end position="30"/>
    </location>
</feature>
<accession>A0A5E4EFU5</accession>
<feature type="compositionally biased region" description="Basic and acidic residues" evidence="5">
    <location>
        <begin position="1"/>
        <end position="11"/>
    </location>
</feature>
<dbReference type="PANTHER" id="PTHR46915:SF2">
    <property type="entry name" value="UBIQUITIN-LIKE PROTEASE 4"/>
    <property type="match status" value="1"/>
</dbReference>
<proteinExistence type="inferred from homology"/>
<feature type="compositionally biased region" description="Basic residues" evidence="5">
    <location>
        <begin position="191"/>
        <end position="203"/>
    </location>
</feature>
<gene>
    <name evidence="8" type="ORF">ALMOND_2B017094</name>
    <name evidence="7" type="ORF">L3X38_005256</name>
</gene>
<evidence type="ECO:0000256" key="3">
    <source>
        <dbReference type="ARBA" id="ARBA00022801"/>
    </source>
</evidence>
<evidence type="ECO:0000256" key="1">
    <source>
        <dbReference type="ARBA" id="ARBA00005234"/>
    </source>
</evidence>
<dbReference type="Gene3D" id="3.30.310.130">
    <property type="entry name" value="Ubiquitin-related"/>
    <property type="match status" value="1"/>
</dbReference>
<reference evidence="7 10" key="3">
    <citation type="journal article" date="2022" name="G3 (Bethesda)">
        <title>Whole-genome sequence and methylome profiling of the almond [Prunus dulcis (Mill.) D.A. Webb] cultivar 'Nonpareil'.</title>
        <authorList>
            <person name="D'Amico-Willman K.M."/>
            <person name="Ouma W.Z."/>
            <person name="Meulia T."/>
            <person name="Sideli G.M."/>
            <person name="Gradziel T.M."/>
            <person name="Fresnedo-Ramirez J."/>
        </authorList>
    </citation>
    <scope>NUCLEOTIDE SEQUENCE [LARGE SCALE GENOMIC DNA]</scope>
    <source>
        <strain evidence="7">Clone GOH B32 T37-40</strain>
    </source>
</reference>
<evidence type="ECO:0000256" key="4">
    <source>
        <dbReference type="ARBA" id="ARBA00022807"/>
    </source>
</evidence>
<dbReference type="Proteomes" id="UP001054821">
    <property type="component" value="Chromosome 1"/>
</dbReference>
<dbReference type="EMBL" id="CABIKO010000007">
    <property type="protein sequence ID" value="VVA13441.1"/>
    <property type="molecule type" value="Genomic_DNA"/>
</dbReference>
<evidence type="ECO:0000313" key="7">
    <source>
        <dbReference type="EMBL" id="KAI5352365.1"/>
    </source>
</evidence>
<dbReference type="GO" id="GO:0016926">
    <property type="term" value="P:protein desumoylation"/>
    <property type="evidence" value="ECO:0007669"/>
    <property type="project" value="UniProtKB-ARBA"/>
</dbReference>
<dbReference type="SUPFAM" id="SSF54001">
    <property type="entry name" value="Cysteine proteinases"/>
    <property type="match status" value="1"/>
</dbReference>
<dbReference type="GO" id="GO:0006508">
    <property type="term" value="P:proteolysis"/>
    <property type="evidence" value="ECO:0007669"/>
    <property type="project" value="UniProtKB-KW"/>
</dbReference>
<dbReference type="OMA" id="MEENTDC"/>
<dbReference type="AlphaFoldDB" id="A0A5E4EFU5"/>
<dbReference type="PROSITE" id="PS50600">
    <property type="entry name" value="ULP_PROTEASE"/>
    <property type="match status" value="1"/>
</dbReference>
<dbReference type="InterPro" id="IPR003653">
    <property type="entry name" value="Peptidase_C48_C"/>
</dbReference>
<evidence type="ECO:0000313" key="10">
    <source>
        <dbReference type="Proteomes" id="UP001054821"/>
    </source>
</evidence>
<name>A0A5E4EFU5_PRUDU</name>
<feature type="region of interest" description="Disordered" evidence="5">
    <location>
        <begin position="158"/>
        <end position="204"/>
    </location>
</feature>
<evidence type="ECO:0000313" key="9">
    <source>
        <dbReference type="Proteomes" id="UP000327085"/>
    </source>
</evidence>
<evidence type="ECO:0000256" key="5">
    <source>
        <dbReference type="SAM" id="MobiDB-lite"/>
    </source>
</evidence>
<evidence type="ECO:0000256" key="2">
    <source>
        <dbReference type="ARBA" id="ARBA00022670"/>
    </source>
</evidence>
<keyword evidence="10" id="KW-1185">Reference proteome</keyword>
<dbReference type="Proteomes" id="UP000327085">
    <property type="component" value="Chromosome 1"/>
</dbReference>
<reference evidence="9" key="2">
    <citation type="journal article" date="2020" name="Plant J.">
        <title>Transposons played a major role in the diversification between the closely related almond and peach genomes: results from the almond genome sequence.</title>
        <authorList>
            <person name="Alioto T."/>
            <person name="Alexiou K.G."/>
            <person name="Bardil A."/>
            <person name="Barteri F."/>
            <person name="Castanera R."/>
            <person name="Cruz F."/>
            <person name="Dhingra A."/>
            <person name="Duval H."/>
            <person name="Fernandez I Marti A."/>
            <person name="Frias L."/>
            <person name="Galan B."/>
            <person name="Garcia J.L."/>
            <person name="Howad W."/>
            <person name="Gomez-Garrido J."/>
            <person name="Gut M."/>
            <person name="Julca I."/>
            <person name="Morata J."/>
            <person name="Puigdomenech P."/>
            <person name="Ribeca P."/>
            <person name="Rubio Cabetas M.J."/>
            <person name="Vlasova A."/>
            <person name="Wirthensohn M."/>
            <person name="Garcia-Mas J."/>
            <person name="Gabaldon T."/>
            <person name="Casacuberta J.M."/>
            <person name="Arus P."/>
        </authorList>
    </citation>
    <scope>NUCLEOTIDE SEQUENCE [LARGE SCALE GENOMIC DNA]</scope>
    <source>
        <strain evidence="9">cv. Texas</strain>
    </source>
</reference>
<protein>
    <submittedName>
        <fullName evidence="8">PREDICTED: ubiquitin-like-specific protease</fullName>
    </submittedName>
</protein>
<dbReference type="InterPro" id="IPR038765">
    <property type="entry name" value="Papain-like_cys_pep_sf"/>
</dbReference>
<keyword evidence="2 8" id="KW-0645">Protease</keyword>
<dbReference type="Gene3D" id="1.10.418.20">
    <property type="match status" value="1"/>
</dbReference>
<comment type="similarity">
    <text evidence="1">Belongs to the peptidase C48 family.</text>
</comment>
<dbReference type="PANTHER" id="PTHR46915">
    <property type="entry name" value="UBIQUITIN-LIKE PROTEASE 4-RELATED"/>
    <property type="match status" value="1"/>
</dbReference>
<feature type="compositionally biased region" description="Basic and acidic residues" evidence="5">
    <location>
        <begin position="158"/>
        <end position="171"/>
    </location>
</feature>
<dbReference type="GO" id="GO:0008234">
    <property type="term" value="F:cysteine-type peptidase activity"/>
    <property type="evidence" value="ECO:0007669"/>
    <property type="project" value="UniProtKB-KW"/>
</dbReference>
<dbReference type="InParanoid" id="A0A5E4EFU5"/>
<dbReference type="EMBL" id="JAJFAZ020000001">
    <property type="protein sequence ID" value="KAI5352365.1"/>
    <property type="molecule type" value="Genomic_DNA"/>
</dbReference>
<organism evidence="8 9">
    <name type="scientific">Prunus dulcis</name>
    <name type="common">Almond</name>
    <name type="synonym">Amygdalus dulcis</name>
    <dbReference type="NCBI Taxonomy" id="3755"/>
    <lineage>
        <taxon>Eukaryota</taxon>
        <taxon>Viridiplantae</taxon>
        <taxon>Streptophyta</taxon>
        <taxon>Embryophyta</taxon>
        <taxon>Tracheophyta</taxon>
        <taxon>Spermatophyta</taxon>
        <taxon>Magnoliopsida</taxon>
        <taxon>eudicotyledons</taxon>
        <taxon>Gunneridae</taxon>
        <taxon>Pentapetalae</taxon>
        <taxon>rosids</taxon>
        <taxon>fabids</taxon>
        <taxon>Rosales</taxon>
        <taxon>Rosaceae</taxon>
        <taxon>Amygdaloideae</taxon>
        <taxon>Amygdaleae</taxon>
        <taxon>Prunus</taxon>
    </lineage>
</organism>
<evidence type="ECO:0000313" key="8">
    <source>
        <dbReference type="EMBL" id="VVA13441.1"/>
    </source>
</evidence>
<dbReference type="Gramene" id="VVA13441">
    <property type="protein sequence ID" value="VVA13441"/>
    <property type="gene ID" value="Prudul26B017094"/>
</dbReference>
<feature type="domain" description="Ubiquitin-like protease family profile" evidence="6">
    <location>
        <begin position="304"/>
        <end position="497"/>
    </location>
</feature>
<evidence type="ECO:0000259" key="6">
    <source>
        <dbReference type="PROSITE" id="PS50600"/>
    </source>
</evidence>
<dbReference type="Pfam" id="PF02902">
    <property type="entry name" value="Peptidase_C48"/>
    <property type="match status" value="1"/>
</dbReference>
<reference evidence="8" key="1">
    <citation type="submission" date="2019-07" db="EMBL/GenBank/DDBJ databases">
        <authorList>
            <person name="Alioto T."/>
            <person name="Alioto T."/>
            <person name="Gomez Garrido J."/>
        </authorList>
    </citation>
    <scope>NUCLEOTIDE SEQUENCE</scope>
</reference>
<keyword evidence="3" id="KW-0378">Hydrolase</keyword>
<feature type="region of interest" description="Disordered" evidence="5">
    <location>
        <begin position="1"/>
        <end position="71"/>
    </location>
</feature>